<feature type="compositionally biased region" description="Low complexity" evidence="6">
    <location>
        <begin position="312"/>
        <end position="322"/>
    </location>
</feature>
<evidence type="ECO:0000256" key="2">
    <source>
        <dbReference type="ARBA" id="ARBA00022475"/>
    </source>
</evidence>
<dbReference type="Pfam" id="PF02653">
    <property type="entry name" value="BPD_transp_2"/>
    <property type="match status" value="1"/>
</dbReference>
<feature type="transmembrane region" description="Helical" evidence="7">
    <location>
        <begin position="41"/>
        <end position="63"/>
    </location>
</feature>
<accession>A0A7W0DT81</accession>
<dbReference type="GO" id="GO:0015658">
    <property type="term" value="F:branched-chain amino acid transmembrane transporter activity"/>
    <property type="evidence" value="ECO:0007669"/>
    <property type="project" value="InterPro"/>
</dbReference>
<evidence type="ECO:0000313" key="8">
    <source>
        <dbReference type="EMBL" id="MBA2950828.1"/>
    </source>
</evidence>
<evidence type="ECO:0000256" key="7">
    <source>
        <dbReference type="SAM" id="Phobius"/>
    </source>
</evidence>
<feature type="compositionally biased region" description="Basic residues" evidence="6">
    <location>
        <begin position="302"/>
        <end position="311"/>
    </location>
</feature>
<keyword evidence="3 7" id="KW-0812">Transmembrane</keyword>
<keyword evidence="5 7" id="KW-0472">Membrane</keyword>
<feature type="transmembrane region" description="Helical" evidence="7">
    <location>
        <begin position="70"/>
        <end position="94"/>
    </location>
</feature>
<feature type="transmembrane region" description="Helical" evidence="7">
    <location>
        <begin position="114"/>
        <end position="134"/>
    </location>
</feature>
<evidence type="ECO:0000256" key="3">
    <source>
        <dbReference type="ARBA" id="ARBA00022692"/>
    </source>
</evidence>
<dbReference type="AlphaFoldDB" id="A0A7W0DT81"/>
<dbReference type="RefSeq" id="WP_181661757.1">
    <property type="nucleotide sequence ID" value="NZ_JACEHE010000034.1"/>
</dbReference>
<dbReference type="PANTHER" id="PTHR30482:SF10">
    <property type="entry name" value="HIGH-AFFINITY BRANCHED-CHAIN AMINO ACID TRANSPORT PROTEIN BRAE"/>
    <property type="match status" value="1"/>
</dbReference>
<evidence type="ECO:0000256" key="6">
    <source>
        <dbReference type="SAM" id="MobiDB-lite"/>
    </source>
</evidence>
<feature type="compositionally biased region" description="Gly residues" evidence="6">
    <location>
        <begin position="216"/>
        <end position="229"/>
    </location>
</feature>
<proteinExistence type="predicted"/>
<dbReference type="PANTHER" id="PTHR30482">
    <property type="entry name" value="HIGH-AFFINITY BRANCHED-CHAIN AMINO ACID TRANSPORT SYSTEM PERMEASE"/>
    <property type="match status" value="1"/>
</dbReference>
<dbReference type="Proteomes" id="UP000545761">
    <property type="component" value="Unassembled WGS sequence"/>
</dbReference>
<dbReference type="EMBL" id="JACEHE010000034">
    <property type="protein sequence ID" value="MBA2950828.1"/>
    <property type="molecule type" value="Genomic_DNA"/>
</dbReference>
<feature type="compositionally biased region" description="Basic residues" evidence="6">
    <location>
        <begin position="230"/>
        <end position="255"/>
    </location>
</feature>
<evidence type="ECO:0000256" key="4">
    <source>
        <dbReference type="ARBA" id="ARBA00022989"/>
    </source>
</evidence>
<dbReference type="InterPro" id="IPR043428">
    <property type="entry name" value="LivM-like"/>
</dbReference>
<evidence type="ECO:0000313" key="9">
    <source>
        <dbReference type="Proteomes" id="UP000545761"/>
    </source>
</evidence>
<protein>
    <submittedName>
        <fullName evidence="8">Branched-chain amino acid ABC transporter permease</fullName>
    </submittedName>
</protein>
<evidence type="ECO:0000256" key="1">
    <source>
        <dbReference type="ARBA" id="ARBA00004651"/>
    </source>
</evidence>
<comment type="caution">
    <text evidence="8">The sequence shown here is derived from an EMBL/GenBank/DDBJ whole genome shotgun (WGS) entry which is preliminary data.</text>
</comment>
<reference evidence="8 9" key="1">
    <citation type="submission" date="2020-07" db="EMBL/GenBank/DDBJ databases">
        <title>Streptomyces isolated from Indian soil.</title>
        <authorList>
            <person name="Mandal S."/>
            <person name="Maiti P.K."/>
        </authorList>
    </citation>
    <scope>NUCLEOTIDE SEQUENCE [LARGE SCALE GENOMIC DNA]</scope>
    <source>
        <strain evidence="8 9">PSKA28</strain>
    </source>
</reference>
<evidence type="ECO:0000256" key="5">
    <source>
        <dbReference type="ARBA" id="ARBA00023136"/>
    </source>
</evidence>
<feature type="region of interest" description="Disordered" evidence="6">
    <location>
        <begin position="212"/>
        <end position="330"/>
    </location>
</feature>
<gene>
    <name evidence="8" type="ORF">H1D24_34960</name>
</gene>
<comment type="subcellular location">
    <subcellularLocation>
        <location evidence="1">Cell membrane</location>
        <topology evidence="1">Multi-pass membrane protein</topology>
    </subcellularLocation>
</comment>
<feature type="transmembrane region" description="Helical" evidence="7">
    <location>
        <begin position="155"/>
        <end position="182"/>
    </location>
</feature>
<name>A0A7W0DT81_9ACTN</name>
<dbReference type="CDD" id="cd06581">
    <property type="entry name" value="TM_PBP1_LivM_like"/>
    <property type="match status" value="1"/>
</dbReference>
<organism evidence="8 9">
    <name type="scientific">Streptomyces himalayensis subsp. himalayensis</name>
    <dbReference type="NCBI Taxonomy" id="2756131"/>
    <lineage>
        <taxon>Bacteria</taxon>
        <taxon>Bacillati</taxon>
        <taxon>Actinomycetota</taxon>
        <taxon>Actinomycetes</taxon>
        <taxon>Kitasatosporales</taxon>
        <taxon>Streptomycetaceae</taxon>
        <taxon>Streptomyces</taxon>
        <taxon>Streptomyces himalayensis</taxon>
    </lineage>
</organism>
<dbReference type="InterPro" id="IPR001851">
    <property type="entry name" value="ABC_transp_permease"/>
</dbReference>
<keyword evidence="2" id="KW-1003">Cell membrane</keyword>
<sequence>MLVSSSLHLLVRTSGQVSLAHAALVAVGASTFSHLAVGAGLPWPVAVVLAGAVAVPVGVLVAVPAIRLSGLYLALATFGIGLLLEKVVYGSTWMFGATGTLPATRPALLAGDTAFYYVLLAAAVAGSLMVAAIGRSRLGRLLWAMADSPTMLSTLGLGLGVNVTRVTVFAISAFVAGIAGALHASQGQSAASVAVHVVRLADLAGDPGALLRPALGGSGGRRGGTGGRTGLHHQRDRRHVAARAVRARRARRGHPRWCSSAASGRGPGGGAARRRSGHRGPGGVAGRRAHRLGRSGRPAAQGRRHHGRAPRRAGTGAGPARRGLTREASR</sequence>
<dbReference type="GO" id="GO:0005886">
    <property type="term" value="C:plasma membrane"/>
    <property type="evidence" value="ECO:0007669"/>
    <property type="project" value="UniProtKB-SubCell"/>
</dbReference>
<keyword evidence="4 7" id="KW-1133">Transmembrane helix</keyword>